<gene>
    <name evidence="2" type="ORF">GA0074692_6424</name>
</gene>
<dbReference type="RefSeq" id="WP_091651486.1">
    <property type="nucleotide sequence ID" value="NZ_FMHW01000002.1"/>
</dbReference>
<evidence type="ECO:0000259" key="1">
    <source>
        <dbReference type="Pfam" id="PF02036"/>
    </source>
</evidence>
<dbReference type="Gene3D" id="3.30.1050.10">
    <property type="entry name" value="SCP2 sterol-binding domain"/>
    <property type="match status" value="1"/>
</dbReference>
<evidence type="ECO:0000313" key="2">
    <source>
        <dbReference type="EMBL" id="SCL41645.1"/>
    </source>
</evidence>
<feature type="domain" description="SCP2" evidence="1">
    <location>
        <begin position="11"/>
        <end position="105"/>
    </location>
</feature>
<dbReference type="InterPro" id="IPR036527">
    <property type="entry name" value="SCP2_sterol-bd_dom_sf"/>
</dbReference>
<dbReference type="EMBL" id="FMHW01000002">
    <property type="protein sequence ID" value="SCL41645.1"/>
    <property type="molecule type" value="Genomic_DNA"/>
</dbReference>
<keyword evidence="3" id="KW-1185">Reference proteome</keyword>
<dbReference type="Pfam" id="PF02036">
    <property type="entry name" value="SCP2"/>
    <property type="match status" value="1"/>
</dbReference>
<organism evidence="2 3">
    <name type="scientific">Micromonospora pallida</name>
    <dbReference type="NCBI Taxonomy" id="145854"/>
    <lineage>
        <taxon>Bacteria</taxon>
        <taxon>Bacillati</taxon>
        <taxon>Actinomycetota</taxon>
        <taxon>Actinomycetes</taxon>
        <taxon>Micromonosporales</taxon>
        <taxon>Micromonosporaceae</taxon>
        <taxon>Micromonospora</taxon>
    </lineage>
</organism>
<proteinExistence type="predicted"/>
<dbReference type="AlphaFoldDB" id="A0A1C6TJC4"/>
<accession>A0A1C6TJC4</accession>
<dbReference type="Proteomes" id="UP000198959">
    <property type="component" value="Unassembled WGS sequence"/>
</dbReference>
<dbReference type="InterPro" id="IPR003033">
    <property type="entry name" value="SCP2_sterol-bd_dom"/>
</dbReference>
<dbReference type="OrthoDB" id="3382099at2"/>
<dbReference type="SUPFAM" id="SSF55718">
    <property type="entry name" value="SCP-like"/>
    <property type="match status" value="1"/>
</dbReference>
<evidence type="ECO:0000313" key="3">
    <source>
        <dbReference type="Proteomes" id="UP000198959"/>
    </source>
</evidence>
<protein>
    <submittedName>
        <fullName evidence="2">SCP-2 sterol transfer family protein</fullName>
    </submittedName>
</protein>
<reference evidence="3" key="1">
    <citation type="submission" date="2016-06" db="EMBL/GenBank/DDBJ databases">
        <authorList>
            <person name="Varghese N."/>
            <person name="Submissions Spin"/>
        </authorList>
    </citation>
    <scope>NUCLEOTIDE SEQUENCE [LARGE SCALE GENOMIC DNA]</scope>
    <source>
        <strain evidence="3">DSM 43817</strain>
    </source>
</reference>
<sequence length="123" mass="13881">MADAITRFFEELNRRGFEPLLETTSGTVRFDLHEGARTTHWLLDIDRGRVRVDQEDREADTVIGMNPTLFEQLVTGREDGIASMLRGDLTVSGDHGLMARIERLFPSAPGTRGPRRVDVREVS</sequence>
<dbReference type="STRING" id="145854.GA0074692_6424"/>
<name>A0A1C6TJC4_9ACTN</name>